<gene>
    <name evidence="1" type="ORF">BDM02DRAFT_3132611</name>
</gene>
<accession>A0ACB6Z0Z3</accession>
<protein>
    <submittedName>
        <fullName evidence="1">Uncharacterized protein</fullName>
    </submittedName>
</protein>
<reference evidence="1" key="2">
    <citation type="journal article" date="2020" name="Nat. Commun.">
        <title>Large-scale genome sequencing of mycorrhizal fungi provides insights into the early evolution of symbiotic traits.</title>
        <authorList>
            <person name="Miyauchi S."/>
            <person name="Kiss E."/>
            <person name="Kuo A."/>
            <person name="Drula E."/>
            <person name="Kohler A."/>
            <person name="Sanchez-Garcia M."/>
            <person name="Morin E."/>
            <person name="Andreopoulos B."/>
            <person name="Barry K.W."/>
            <person name="Bonito G."/>
            <person name="Buee M."/>
            <person name="Carver A."/>
            <person name="Chen C."/>
            <person name="Cichocki N."/>
            <person name="Clum A."/>
            <person name="Culley D."/>
            <person name="Crous P.W."/>
            <person name="Fauchery L."/>
            <person name="Girlanda M."/>
            <person name="Hayes R.D."/>
            <person name="Keri Z."/>
            <person name="LaButti K."/>
            <person name="Lipzen A."/>
            <person name="Lombard V."/>
            <person name="Magnuson J."/>
            <person name="Maillard F."/>
            <person name="Murat C."/>
            <person name="Nolan M."/>
            <person name="Ohm R.A."/>
            <person name="Pangilinan J."/>
            <person name="Pereira M.F."/>
            <person name="Perotto S."/>
            <person name="Peter M."/>
            <person name="Pfister S."/>
            <person name="Riley R."/>
            <person name="Sitrit Y."/>
            <person name="Stielow J.B."/>
            <person name="Szollosi G."/>
            <person name="Zifcakova L."/>
            <person name="Stursova M."/>
            <person name="Spatafora J.W."/>
            <person name="Tedersoo L."/>
            <person name="Vaario L.M."/>
            <person name="Yamada A."/>
            <person name="Yan M."/>
            <person name="Wang P."/>
            <person name="Xu J."/>
            <person name="Bruns T."/>
            <person name="Baldrian P."/>
            <person name="Vilgalys R."/>
            <person name="Dunand C."/>
            <person name="Henrissat B."/>
            <person name="Grigoriev I.V."/>
            <person name="Hibbett D."/>
            <person name="Nagy L.G."/>
            <person name="Martin F.M."/>
        </authorList>
    </citation>
    <scope>NUCLEOTIDE SEQUENCE</scope>
    <source>
        <strain evidence="1">P2</strain>
    </source>
</reference>
<dbReference type="EMBL" id="MU118271">
    <property type="protein sequence ID" value="KAF9643177.1"/>
    <property type="molecule type" value="Genomic_DNA"/>
</dbReference>
<sequence>MSIPIDGTPAKIKLRGMICDRRVATAPNRAEVNQTETGRFSVDALERDALQVLSHIRSMQNTFAVVNRTPAEVLALIPDYWGGGGRDKPLINLTHVLPLPALLNGLFDGDLSSLRELSLAGIITPLPWRDSILLTQLLDFFESAPFLRHIQLHGSIPSSSGAPTERVVSLPHLKDLNIMTQSVHSIPLGHLSIPAGASLRLEFSFSGAEPPDFPYLPKSPEDLCNLSYITAVNLCFSPERRLMRLNGPSGEPYVFGNRIRGGNESRSRTGRLLQSLYQFDVSRSRRLAITLDGYRPSVTSQIVAGIVDRILHSMEDLRTLMLARCNNLPFVQALNPAKNPSKVVLCPELEGIILYIEYPDQFPIDELLSMAEKRASRGAKLSAITTIGMDAPASTKEVSRLRKHVSRVKHKFYGAPPKWDAIPS</sequence>
<dbReference type="Proteomes" id="UP000886501">
    <property type="component" value="Unassembled WGS sequence"/>
</dbReference>
<evidence type="ECO:0000313" key="1">
    <source>
        <dbReference type="EMBL" id="KAF9643177.1"/>
    </source>
</evidence>
<proteinExistence type="predicted"/>
<reference evidence="1" key="1">
    <citation type="submission" date="2019-10" db="EMBL/GenBank/DDBJ databases">
        <authorList>
            <consortium name="DOE Joint Genome Institute"/>
            <person name="Kuo A."/>
            <person name="Miyauchi S."/>
            <person name="Kiss E."/>
            <person name="Drula E."/>
            <person name="Kohler A."/>
            <person name="Sanchez-Garcia M."/>
            <person name="Andreopoulos B."/>
            <person name="Barry K.W."/>
            <person name="Bonito G."/>
            <person name="Buee M."/>
            <person name="Carver A."/>
            <person name="Chen C."/>
            <person name="Cichocki N."/>
            <person name="Clum A."/>
            <person name="Culley D."/>
            <person name="Crous P.W."/>
            <person name="Fauchery L."/>
            <person name="Girlanda M."/>
            <person name="Hayes R."/>
            <person name="Keri Z."/>
            <person name="Labutti K."/>
            <person name="Lipzen A."/>
            <person name="Lombard V."/>
            <person name="Magnuson J."/>
            <person name="Maillard F."/>
            <person name="Morin E."/>
            <person name="Murat C."/>
            <person name="Nolan M."/>
            <person name="Ohm R."/>
            <person name="Pangilinan J."/>
            <person name="Pereira M."/>
            <person name="Perotto S."/>
            <person name="Peter M."/>
            <person name="Riley R."/>
            <person name="Sitrit Y."/>
            <person name="Stielow B."/>
            <person name="Szollosi G."/>
            <person name="Zifcakova L."/>
            <person name="Stursova M."/>
            <person name="Spatafora J.W."/>
            <person name="Tedersoo L."/>
            <person name="Vaario L.-M."/>
            <person name="Yamada A."/>
            <person name="Yan M."/>
            <person name="Wang P."/>
            <person name="Xu J."/>
            <person name="Bruns T."/>
            <person name="Baldrian P."/>
            <person name="Vilgalys R."/>
            <person name="Henrissat B."/>
            <person name="Grigoriev I.V."/>
            <person name="Hibbett D."/>
            <person name="Nagy L.G."/>
            <person name="Martin F.M."/>
        </authorList>
    </citation>
    <scope>NUCLEOTIDE SEQUENCE</scope>
    <source>
        <strain evidence="1">P2</strain>
    </source>
</reference>
<evidence type="ECO:0000313" key="2">
    <source>
        <dbReference type="Proteomes" id="UP000886501"/>
    </source>
</evidence>
<organism evidence="1 2">
    <name type="scientific">Thelephora ganbajun</name>
    <name type="common">Ganba fungus</name>
    <dbReference type="NCBI Taxonomy" id="370292"/>
    <lineage>
        <taxon>Eukaryota</taxon>
        <taxon>Fungi</taxon>
        <taxon>Dikarya</taxon>
        <taxon>Basidiomycota</taxon>
        <taxon>Agaricomycotina</taxon>
        <taxon>Agaricomycetes</taxon>
        <taxon>Thelephorales</taxon>
        <taxon>Thelephoraceae</taxon>
        <taxon>Thelephora</taxon>
    </lineage>
</organism>
<name>A0ACB6Z0Z3_THEGA</name>
<comment type="caution">
    <text evidence="1">The sequence shown here is derived from an EMBL/GenBank/DDBJ whole genome shotgun (WGS) entry which is preliminary data.</text>
</comment>
<keyword evidence="2" id="KW-1185">Reference proteome</keyword>